<dbReference type="SUPFAM" id="SSF47413">
    <property type="entry name" value="lambda repressor-like DNA-binding domains"/>
    <property type="match status" value="1"/>
</dbReference>
<organism evidence="1 2">
    <name type="scientific">Gluconobacter japonicus</name>
    <dbReference type="NCBI Taxonomy" id="376620"/>
    <lineage>
        <taxon>Bacteria</taxon>
        <taxon>Pseudomonadati</taxon>
        <taxon>Pseudomonadota</taxon>
        <taxon>Alphaproteobacteria</taxon>
        <taxon>Acetobacterales</taxon>
        <taxon>Acetobacteraceae</taxon>
        <taxon>Gluconobacter</taxon>
    </lineage>
</organism>
<dbReference type="Proteomes" id="UP000661006">
    <property type="component" value="Unassembled WGS sequence"/>
</dbReference>
<evidence type="ECO:0000313" key="2">
    <source>
        <dbReference type="Proteomes" id="UP000661006"/>
    </source>
</evidence>
<dbReference type="EMBL" id="JABCQN010000001">
    <property type="protein sequence ID" value="MBF0869748.1"/>
    <property type="molecule type" value="Genomic_DNA"/>
</dbReference>
<dbReference type="AlphaFoldDB" id="A0A9Q2IQS6"/>
<accession>A0A9Q2IQS6</accession>
<evidence type="ECO:0000313" key="1">
    <source>
        <dbReference type="EMBL" id="MBF0869748.1"/>
    </source>
</evidence>
<dbReference type="Gene3D" id="1.10.260.40">
    <property type="entry name" value="lambda repressor-like DNA-binding domains"/>
    <property type="match status" value="1"/>
</dbReference>
<reference evidence="1" key="1">
    <citation type="submission" date="2020-04" db="EMBL/GenBank/DDBJ databases">
        <authorList>
            <person name="Sombolestani A."/>
        </authorList>
    </citation>
    <scope>NUCLEOTIDE SEQUENCE</scope>
    <source>
        <strain evidence="1">R71697</strain>
    </source>
</reference>
<reference evidence="1" key="2">
    <citation type="submission" date="2020-11" db="EMBL/GenBank/DDBJ databases">
        <title>Description of novel Gluconobacter species.</title>
        <authorList>
            <person name="Cleenwerck I."/>
            <person name="Cnockaert M."/>
            <person name="Borremans W."/>
            <person name="Wieme A.D."/>
            <person name="De Vuyst L."/>
            <person name="Vandamme P."/>
        </authorList>
    </citation>
    <scope>NUCLEOTIDE SEQUENCE</scope>
    <source>
        <strain evidence="1">R71697</strain>
    </source>
</reference>
<name>A0A9Q2IQS6_GLUJA</name>
<protein>
    <submittedName>
        <fullName evidence="1">Uncharacterized protein</fullName>
    </submittedName>
</protein>
<proteinExistence type="predicted"/>
<dbReference type="GO" id="GO:0003677">
    <property type="term" value="F:DNA binding"/>
    <property type="evidence" value="ECO:0007669"/>
    <property type="project" value="InterPro"/>
</dbReference>
<comment type="caution">
    <text evidence="1">The sequence shown here is derived from an EMBL/GenBank/DDBJ whole genome shotgun (WGS) entry which is preliminary data.</text>
</comment>
<sequence length="67" mass="7477">MCTEILSQIRSRRFAVKEIAAACNVTTQAVSQWEKVPRKHLGPVSRVTGIDAHQLRPDLFSDENKAA</sequence>
<gene>
    <name evidence="1" type="ORF">HKD32_02585</name>
</gene>
<dbReference type="InterPro" id="IPR010982">
    <property type="entry name" value="Lambda_DNA-bd_dom_sf"/>
</dbReference>